<keyword evidence="2" id="KW-1185">Reference proteome</keyword>
<gene>
    <name evidence="1" type="ORF">PIIN_06248</name>
</gene>
<dbReference type="AlphaFoldDB" id="G4TLX1"/>
<sequence length="349" mass="39811">MISGRLEALIRREVQVPFRLETNKIAIDTETGQEKVEFFIVFYLQILSSHPEIPVDFGLSYNHTAFARLREAFDTRLAEYTLSCSWMAPQTRLPLPRQLEVGYTSDVSEQSTINDSRWTSTPPEILDTIFSLLRDVADSDMFPPWWISSDSAWNRLRRLSRLTLVCRAWYASAVRVLLRIVAIYITRENVASLEKMLLTPVATENGPSRLALSGFRLLGRNYLLESPMLMSLYHLRLHNCRFPAGCLQRLTQSQTLRSLSISSSDFDGKDLYDLVKNSPSLELHGTFGNVSLIRPPYPPKYASEARVRFGDPEIQEAIRLLSSTVTVRRGRSFPSFPASIDTPEWAIFP</sequence>
<accession>G4TLX1</accession>
<organism evidence="1 2">
    <name type="scientific">Serendipita indica (strain DSM 11827)</name>
    <name type="common">Root endophyte fungus</name>
    <name type="synonym">Piriformospora indica</name>
    <dbReference type="NCBI Taxonomy" id="1109443"/>
    <lineage>
        <taxon>Eukaryota</taxon>
        <taxon>Fungi</taxon>
        <taxon>Dikarya</taxon>
        <taxon>Basidiomycota</taxon>
        <taxon>Agaricomycotina</taxon>
        <taxon>Agaricomycetes</taxon>
        <taxon>Sebacinales</taxon>
        <taxon>Serendipitaceae</taxon>
        <taxon>Serendipita</taxon>
    </lineage>
</organism>
<dbReference type="EMBL" id="CAFZ01000158">
    <property type="protein sequence ID" value="CCA72314.1"/>
    <property type="molecule type" value="Genomic_DNA"/>
</dbReference>
<proteinExistence type="predicted"/>
<name>G4TLX1_SERID</name>
<dbReference type="PROSITE" id="PS00184">
    <property type="entry name" value="GARS"/>
    <property type="match status" value="1"/>
</dbReference>
<dbReference type="GO" id="GO:0004637">
    <property type="term" value="F:phosphoribosylamine-glycine ligase activity"/>
    <property type="evidence" value="ECO:0007669"/>
    <property type="project" value="InterPro"/>
</dbReference>
<protein>
    <submittedName>
        <fullName evidence="1">Uncharacterized protein</fullName>
    </submittedName>
</protein>
<dbReference type="InParanoid" id="G4TLX1"/>
<comment type="caution">
    <text evidence="1">The sequence shown here is derived from an EMBL/GenBank/DDBJ whole genome shotgun (WGS) entry which is preliminary data.</text>
</comment>
<dbReference type="InterPro" id="IPR020559">
    <property type="entry name" value="PRibGlycinamide_synth_CS"/>
</dbReference>
<evidence type="ECO:0000313" key="2">
    <source>
        <dbReference type="Proteomes" id="UP000007148"/>
    </source>
</evidence>
<dbReference type="GO" id="GO:0009113">
    <property type="term" value="P:purine nucleobase biosynthetic process"/>
    <property type="evidence" value="ECO:0007669"/>
    <property type="project" value="InterPro"/>
</dbReference>
<dbReference type="HOGENOM" id="CLU_794808_0_0_1"/>
<dbReference type="Proteomes" id="UP000007148">
    <property type="component" value="Unassembled WGS sequence"/>
</dbReference>
<evidence type="ECO:0000313" key="1">
    <source>
        <dbReference type="EMBL" id="CCA72314.1"/>
    </source>
</evidence>
<reference evidence="1 2" key="1">
    <citation type="journal article" date="2011" name="PLoS Pathog.">
        <title>Endophytic Life Strategies Decoded by Genome and Transcriptome Analyses of the Mutualistic Root Symbiont Piriformospora indica.</title>
        <authorList>
            <person name="Zuccaro A."/>
            <person name="Lahrmann U."/>
            <person name="Guldener U."/>
            <person name="Langen G."/>
            <person name="Pfiffi S."/>
            <person name="Biedenkopf D."/>
            <person name="Wong P."/>
            <person name="Samans B."/>
            <person name="Grimm C."/>
            <person name="Basiewicz M."/>
            <person name="Murat C."/>
            <person name="Martin F."/>
            <person name="Kogel K.H."/>
        </authorList>
    </citation>
    <scope>NUCLEOTIDE SEQUENCE [LARGE SCALE GENOMIC DNA]</scope>
    <source>
        <strain evidence="1 2">DSM 11827</strain>
    </source>
</reference>